<evidence type="ECO:0000313" key="2">
    <source>
        <dbReference type="Proteomes" id="UP000598120"/>
    </source>
</evidence>
<dbReference type="EMBL" id="BMIC01000031">
    <property type="protein sequence ID" value="GFZ95294.1"/>
    <property type="molecule type" value="Genomic_DNA"/>
</dbReference>
<proteinExistence type="predicted"/>
<dbReference type="Proteomes" id="UP000598120">
    <property type="component" value="Unassembled WGS sequence"/>
</dbReference>
<evidence type="ECO:0000313" key="1">
    <source>
        <dbReference type="EMBL" id="GFZ95294.1"/>
    </source>
</evidence>
<dbReference type="InterPro" id="IPR036116">
    <property type="entry name" value="FN3_sf"/>
</dbReference>
<dbReference type="RefSeq" id="WP_188607087.1">
    <property type="nucleotide sequence ID" value="NZ_BMIC01000031.1"/>
</dbReference>
<reference evidence="1 2" key="1">
    <citation type="journal article" date="2014" name="Int. J. Syst. Evol. Microbiol.">
        <title>Complete genome sequence of Corynebacterium casei LMG S-19264T (=DSM 44701T), isolated from a smear-ripened cheese.</title>
        <authorList>
            <consortium name="US DOE Joint Genome Institute (JGI-PGF)"/>
            <person name="Walter F."/>
            <person name="Albersmeier A."/>
            <person name="Kalinowski J."/>
            <person name="Ruckert C."/>
        </authorList>
    </citation>
    <scope>NUCLEOTIDE SEQUENCE [LARGE SCALE GENOMIC DNA]</scope>
    <source>
        <strain evidence="1 2">CGMCC 1.15295</strain>
    </source>
</reference>
<dbReference type="InterPro" id="IPR013783">
    <property type="entry name" value="Ig-like_fold"/>
</dbReference>
<dbReference type="Gene3D" id="2.60.40.10">
    <property type="entry name" value="Immunoglobulins"/>
    <property type="match status" value="1"/>
</dbReference>
<dbReference type="SUPFAM" id="SSF49265">
    <property type="entry name" value="Fibronectin type III"/>
    <property type="match status" value="1"/>
</dbReference>
<accession>A0A8J2XJH0</accession>
<protein>
    <recommendedName>
        <fullName evidence="3">Fibronectin type-III domain-containing protein</fullName>
    </recommendedName>
</protein>
<evidence type="ECO:0008006" key="3">
    <source>
        <dbReference type="Google" id="ProtNLM"/>
    </source>
</evidence>
<comment type="caution">
    <text evidence="1">The sequence shown here is derived from an EMBL/GenBank/DDBJ whole genome shotgun (WGS) entry which is preliminary data.</text>
</comment>
<sequence>MSKYILLLLFAVVAFGCDDIIEVEDISNTTVIVLAPTNNAVLNNTTLTFSWEPIESAETYQIQIATPTFDEALQIVVDSTLANTNFTTTLENTNYEWRIRAKNSGYQTAYTTKSFSIEE</sequence>
<name>A0A8J2XJH0_9FLAO</name>
<keyword evidence="2" id="KW-1185">Reference proteome</keyword>
<gene>
    <name evidence="1" type="ORF">GCM10011531_28370</name>
</gene>
<dbReference type="AlphaFoldDB" id="A0A8J2XJH0"/>
<dbReference type="PROSITE" id="PS51257">
    <property type="entry name" value="PROKAR_LIPOPROTEIN"/>
    <property type="match status" value="1"/>
</dbReference>
<organism evidence="1 2">
    <name type="scientific">Aquaticitalea lipolytica</name>
    <dbReference type="NCBI Taxonomy" id="1247562"/>
    <lineage>
        <taxon>Bacteria</taxon>
        <taxon>Pseudomonadati</taxon>
        <taxon>Bacteroidota</taxon>
        <taxon>Flavobacteriia</taxon>
        <taxon>Flavobacteriales</taxon>
        <taxon>Flavobacteriaceae</taxon>
        <taxon>Aquaticitalea</taxon>
    </lineage>
</organism>